<keyword evidence="2" id="KW-1185">Reference proteome</keyword>
<dbReference type="Pfam" id="PF24704">
    <property type="entry name" value="DUF7667"/>
    <property type="match status" value="1"/>
</dbReference>
<name>A0ABS2WHX3_9BACL</name>
<dbReference type="RefSeq" id="WP_205493836.1">
    <property type="nucleotide sequence ID" value="NZ_JAFHAP010000006.1"/>
</dbReference>
<protein>
    <submittedName>
        <fullName evidence="1">Uncharacterized protein</fullName>
    </submittedName>
</protein>
<sequence length="121" mass="14270">MKPYHKRLAELYAKYKQGHWLSVMEIRDWKESLDAIYHQSPKSFEFEQRLADVWKVIKDNGQMTGNIMTALRKALDDNLDHCFRMSMLGEISFIAYEMQDIDWQHEICTKIDKTLGGTIPS</sequence>
<accession>A0ABS2WHX3</accession>
<reference evidence="1" key="1">
    <citation type="journal article" date="2024" name="Int. J. Syst. Evol. Microbiol.">
        <title>Polycladomyces zharkentensis sp. nov., a novel thermophilic cellulose- and starch-degrading member of the Bacillota from a geothermal aquifer in Kazakhstan.</title>
        <authorList>
            <person name="Mashzhan A."/>
            <person name="Kistaubayeva A."/>
            <person name="Javier-Lopez R."/>
            <person name="Bissenova U."/>
            <person name="Bissenbay A."/>
            <person name="Birkeland N.K."/>
        </authorList>
    </citation>
    <scope>NUCLEOTIDE SEQUENCE</scope>
    <source>
        <strain evidence="1">ZKZ2T</strain>
    </source>
</reference>
<dbReference type="InterPro" id="IPR056084">
    <property type="entry name" value="DUF7667"/>
</dbReference>
<organism evidence="1 2">
    <name type="scientific">Polycladomyces zharkentensis</name>
    <dbReference type="NCBI Taxonomy" id="2807616"/>
    <lineage>
        <taxon>Bacteria</taxon>
        <taxon>Bacillati</taxon>
        <taxon>Bacillota</taxon>
        <taxon>Bacilli</taxon>
        <taxon>Bacillales</taxon>
        <taxon>Thermoactinomycetaceae</taxon>
        <taxon>Polycladomyces</taxon>
    </lineage>
</organism>
<comment type="caution">
    <text evidence="1">The sequence shown here is derived from an EMBL/GenBank/DDBJ whole genome shotgun (WGS) entry which is preliminary data.</text>
</comment>
<gene>
    <name evidence="1" type="ORF">JQC72_06280</name>
</gene>
<evidence type="ECO:0000313" key="1">
    <source>
        <dbReference type="EMBL" id="MBN2909129.1"/>
    </source>
</evidence>
<evidence type="ECO:0000313" key="2">
    <source>
        <dbReference type="Proteomes" id="UP001177120"/>
    </source>
</evidence>
<dbReference type="EMBL" id="JAFHAP010000006">
    <property type="protein sequence ID" value="MBN2909129.1"/>
    <property type="molecule type" value="Genomic_DNA"/>
</dbReference>
<dbReference type="Proteomes" id="UP001177120">
    <property type="component" value="Unassembled WGS sequence"/>
</dbReference>
<proteinExistence type="predicted"/>